<comment type="similarity">
    <text evidence="1">Belongs to the PhzF family.</text>
</comment>
<keyword evidence="2 4" id="KW-0413">Isomerase</keyword>
<evidence type="ECO:0000256" key="3">
    <source>
        <dbReference type="PIRSR" id="PIRSR016184-1"/>
    </source>
</evidence>
<accession>A0A432WD74</accession>
<keyword evidence="5" id="KW-1185">Reference proteome</keyword>
<reference evidence="4 5" key="1">
    <citation type="journal article" date="2011" name="Front. Microbiol.">
        <title>Genomic signatures of strain selection and enhancement in Bacillus atrophaeus var. globigii, a historical biowarfare simulant.</title>
        <authorList>
            <person name="Gibbons H.S."/>
            <person name="Broomall S.M."/>
            <person name="McNew L.A."/>
            <person name="Daligault H."/>
            <person name="Chapman C."/>
            <person name="Bruce D."/>
            <person name="Karavis M."/>
            <person name="Krepps M."/>
            <person name="McGregor P.A."/>
            <person name="Hong C."/>
            <person name="Park K.H."/>
            <person name="Akmal A."/>
            <person name="Feldman A."/>
            <person name="Lin J.S."/>
            <person name="Chang W.E."/>
            <person name="Higgs B.W."/>
            <person name="Demirev P."/>
            <person name="Lindquist J."/>
            <person name="Liem A."/>
            <person name="Fochler E."/>
            <person name="Read T.D."/>
            <person name="Tapia R."/>
            <person name="Johnson S."/>
            <person name="Bishop-Lilly K.A."/>
            <person name="Detter C."/>
            <person name="Han C."/>
            <person name="Sozhamannan S."/>
            <person name="Rosenzweig C.N."/>
            <person name="Skowronski E.W."/>
        </authorList>
    </citation>
    <scope>NUCLEOTIDE SEQUENCE [LARGE SCALE GENOMIC DNA]</scope>
    <source>
        <strain evidence="4 5">Y4G10-17</strain>
    </source>
</reference>
<dbReference type="PANTHER" id="PTHR13774:SF17">
    <property type="entry name" value="PHENAZINE BIOSYNTHESIS-LIKE DOMAIN-CONTAINING PROTEIN"/>
    <property type="match status" value="1"/>
</dbReference>
<dbReference type="Gene3D" id="3.10.310.10">
    <property type="entry name" value="Diaminopimelate Epimerase, Chain A, domain 1"/>
    <property type="match status" value="2"/>
</dbReference>
<dbReference type="RefSeq" id="WP_126799842.1">
    <property type="nucleotide sequence ID" value="NZ_PIPO01000006.1"/>
</dbReference>
<protein>
    <submittedName>
        <fullName evidence="4">Isomerase</fullName>
    </submittedName>
</protein>
<dbReference type="SUPFAM" id="SSF54506">
    <property type="entry name" value="Diaminopimelate epimerase-like"/>
    <property type="match status" value="1"/>
</dbReference>
<gene>
    <name evidence="4" type="ORF">CWE14_13425</name>
</gene>
<dbReference type="AlphaFoldDB" id="A0A432WD74"/>
<dbReference type="EMBL" id="PIPO01000006">
    <property type="protein sequence ID" value="RUO30361.1"/>
    <property type="molecule type" value="Genomic_DNA"/>
</dbReference>
<comment type="caution">
    <text evidence="4">The sequence shown here is derived from an EMBL/GenBank/DDBJ whole genome shotgun (WGS) entry which is preliminary data.</text>
</comment>
<evidence type="ECO:0000256" key="1">
    <source>
        <dbReference type="ARBA" id="ARBA00008270"/>
    </source>
</evidence>
<evidence type="ECO:0000313" key="4">
    <source>
        <dbReference type="EMBL" id="RUO30361.1"/>
    </source>
</evidence>
<feature type="active site" evidence="3">
    <location>
        <position position="44"/>
    </location>
</feature>
<sequence>MRLYQVDAFSDEVFAGNPAAVVLLDEWLDDGVLQQVAEENNLSETAFLVAASDAETDYELRWFTPAAEVDLCGHATLASAHVLFEHCDVDASTLSFATRSGVLTVAQQENGLLVMDFPLSQLKEVTFPASLMRGIGAEPMQVLKDFDYIAVLNSEAEVRALKPNFSALCELDGRGVLVTAAGEDCDFVSRCFFPKLRVDEDPVTGSAHCELAAYWSERLGKSKLTAKQLSARGGSIECEVLAEQQPARVLLKGRAVTYLEGTIRLRPC</sequence>
<proteinExistence type="inferred from homology"/>
<dbReference type="PANTHER" id="PTHR13774">
    <property type="entry name" value="PHENAZINE BIOSYNTHESIS PROTEIN"/>
    <property type="match status" value="1"/>
</dbReference>
<dbReference type="Proteomes" id="UP000287823">
    <property type="component" value="Unassembled WGS sequence"/>
</dbReference>
<name>A0A432WD74_9GAMM</name>
<evidence type="ECO:0000256" key="2">
    <source>
        <dbReference type="ARBA" id="ARBA00023235"/>
    </source>
</evidence>
<dbReference type="GO" id="GO:0016853">
    <property type="term" value="F:isomerase activity"/>
    <property type="evidence" value="ECO:0007669"/>
    <property type="project" value="UniProtKB-KW"/>
</dbReference>
<organism evidence="4 5">
    <name type="scientific">Aliidiomarina soli</name>
    <dbReference type="NCBI Taxonomy" id="1928574"/>
    <lineage>
        <taxon>Bacteria</taxon>
        <taxon>Pseudomonadati</taxon>
        <taxon>Pseudomonadota</taxon>
        <taxon>Gammaproteobacteria</taxon>
        <taxon>Alteromonadales</taxon>
        <taxon>Idiomarinaceae</taxon>
        <taxon>Aliidiomarina</taxon>
    </lineage>
</organism>
<dbReference type="Pfam" id="PF02567">
    <property type="entry name" value="PhzC-PhzF"/>
    <property type="match status" value="1"/>
</dbReference>
<dbReference type="GO" id="GO:0005737">
    <property type="term" value="C:cytoplasm"/>
    <property type="evidence" value="ECO:0007669"/>
    <property type="project" value="TreeGrafter"/>
</dbReference>
<dbReference type="PIRSF" id="PIRSF016184">
    <property type="entry name" value="PhzC_PhzF"/>
    <property type="match status" value="1"/>
</dbReference>
<dbReference type="NCBIfam" id="TIGR00654">
    <property type="entry name" value="PhzF_family"/>
    <property type="match status" value="1"/>
</dbReference>
<evidence type="ECO:0000313" key="5">
    <source>
        <dbReference type="Proteomes" id="UP000287823"/>
    </source>
</evidence>
<dbReference type="InterPro" id="IPR003719">
    <property type="entry name" value="Phenazine_PhzF-like"/>
</dbReference>